<protein>
    <recommendedName>
        <fullName evidence="7">BHLH domain-containing protein</fullName>
    </recommendedName>
</protein>
<keyword evidence="2" id="KW-0805">Transcription regulation</keyword>
<dbReference type="GO" id="GO:0005634">
    <property type="term" value="C:nucleus"/>
    <property type="evidence" value="ECO:0007669"/>
    <property type="project" value="UniProtKB-SubCell"/>
</dbReference>
<dbReference type="SMART" id="SM00353">
    <property type="entry name" value="HLH"/>
    <property type="match status" value="1"/>
</dbReference>
<dbReference type="Proteomes" id="UP000716291">
    <property type="component" value="Unassembled WGS sequence"/>
</dbReference>
<accession>A0A9P6XDE1</accession>
<dbReference type="GO" id="GO:0046983">
    <property type="term" value="F:protein dimerization activity"/>
    <property type="evidence" value="ECO:0007669"/>
    <property type="project" value="InterPro"/>
</dbReference>
<feature type="domain" description="BHLH" evidence="7">
    <location>
        <begin position="72"/>
        <end position="125"/>
    </location>
</feature>
<dbReference type="InterPro" id="IPR036638">
    <property type="entry name" value="HLH_DNA-bd_sf"/>
</dbReference>
<dbReference type="EMBL" id="JAANQT010000433">
    <property type="protein sequence ID" value="KAG1311039.1"/>
    <property type="molecule type" value="Genomic_DNA"/>
</dbReference>
<dbReference type="Gene3D" id="4.10.280.10">
    <property type="entry name" value="Helix-loop-helix DNA-binding domain"/>
    <property type="match status" value="1"/>
</dbReference>
<dbReference type="InterPro" id="IPR011598">
    <property type="entry name" value="bHLH_dom"/>
</dbReference>
<name>A0A9P6XDE1_RHIOR</name>
<evidence type="ECO:0000313" key="8">
    <source>
        <dbReference type="EMBL" id="KAG1311039.1"/>
    </source>
</evidence>
<dbReference type="PANTHER" id="PTHR15741">
    <property type="entry name" value="BASIC HELIX-LOOP-HELIX ZIP TRANSCRIPTION FACTOR"/>
    <property type="match status" value="1"/>
</dbReference>
<feature type="region of interest" description="Disordered" evidence="6">
    <location>
        <begin position="24"/>
        <end position="82"/>
    </location>
</feature>
<keyword evidence="4" id="KW-0804">Transcription</keyword>
<dbReference type="Pfam" id="PF23181">
    <property type="entry name" value="bHLH_INO4"/>
    <property type="match status" value="1"/>
</dbReference>
<dbReference type="PROSITE" id="PS50888">
    <property type="entry name" value="BHLH"/>
    <property type="match status" value="1"/>
</dbReference>
<comment type="caution">
    <text evidence="8">The sequence shown here is derived from an EMBL/GenBank/DDBJ whole genome shotgun (WGS) entry which is preliminary data.</text>
</comment>
<keyword evidence="5" id="KW-0539">Nucleus</keyword>
<evidence type="ECO:0000259" key="7">
    <source>
        <dbReference type="PROSITE" id="PS50888"/>
    </source>
</evidence>
<dbReference type="AlphaFoldDB" id="A0A9P6XDE1"/>
<feature type="compositionally biased region" description="Basic and acidic residues" evidence="6">
    <location>
        <begin position="63"/>
        <end position="82"/>
    </location>
</feature>
<dbReference type="GO" id="GO:0000978">
    <property type="term" value="F:RNA polymerase II cis-regulatory region sequence-specific DNA binding"/>
    <property type="evidence" value="ECO:0007669"/>
    <property type="project" value="TreeGrafter"/>
</dbReference>
<comment type="subcellular location">
    <subcellularLocation>
        <location evidence="1">Nucleus</location>
    </subcellularLocation>
</comment>
<gene>
    <name evidence="8" type="ORF">G6F64_004098</name>
</gene>
<dbReference type="InterPro" id="IPR052207">
    <property type="entry name" value="Max-like/E-box_TFs"/>
</dbReference>
<evidence type="ECO:0000256" key="2">
    <source>
        <dbReference type="ARBA" id="ARBA00023015"/>
    </source>
</evidence>
<dbReference type="PANTHER" id="PTHR15741:SF27">
    <property type="entry name" value="TRANSCRIPTION FACTOR AP-4"/>
    <property type="match status" value="1"/>
</dbReference>
<evidence type="ECO:0000256" key="1">
    <source>
        <dbReference type="ARBA" id="ARBA00004123"/>
    </source>
</evidence>
<evidence type="ECO:0000256" key="4">
    <source>
        <dbReference type="ARBA" id="ARBA00023163"/>
    </source>
</evidence>
<evidence type="ECO:0000313" key="9">
    <source>
        <dbReference type="Proteomes" id="UP000716291"/>
    </source>
</evidence>
<evidence type="ECO:0000256" key="3">
    <source>
        <dbReference type="ARBA" id="ARBA00023125"/>
    </source>
</evidence>
<proteinExistence type="predicted"/>
<keyword evidence="3" id="KW-0238">DNA-binding</keyword>
<reference evidence="8" key="1">
    <citation type="journal article" date="2020" name="Microb. Genom.">
        <title>Genetic diversity of clinical and environmental Mucorales isolates obtained from an investigation of mucormycosis cases among solid organ transplant recipients.</title>
        <authorList>
            <person name="Nguyen M.H."/>
            <person name="Kaul D."/>
            <person name="Muto C."/>
            <person name="Cheng S.J."/>
            <person name="Richter R.A."/>
            <person name="Bruno V.M."/>
            <person name="Liu G."/>
            <person name="Beyhan S."/>
            <person name="Sundermann A.J."/>
            <person name="Mounaud S."/>
            <person name="Pasculle A.W."/>
            <person name="Nierman W.C."/>
            <person name="Driscoll E."/>
            <person name="Cumbie R."/>
            <person name="Clancy C.J."/>
            <person name="Dupont C.L."/>
        </authorList>
    </citation>
    <scope>NUCLEOTIDE SEQUENCE</scope>
    <source>
        <strain evidence="8">GL11</strain>
    </source>
</reference>
<sequence>MSKDEKTNKDLFSEAEHNLLDSFLDKFERQLEPSPTTTKKNTRKRSSPYETSSATKTGRARKAPHELLSEEQKKANHIASEQKRRANIRIGFDQLVHVVPSLDTSHRSEAVILQKCISVEYIKHLINDKNKLKDRARELQMSLGEIPDPDSSEGEMDY</sequence>
<dbReference type="SUPFAM" id="SSF47459">
    <property type="entry name" value="HLH, helix-loop-helix DNA-binding domain"/>
    <property type="match status" value="1"/>
</dbReference>
<evidence type="ECO:0000256" key="6">
    <source>
        <dbReference type="SAM" id="MobiDB-lite"/>
    </source>
</evidence>
<dbReference type="GO" id="GO:0000981">
    <property type="term" value="F:DNA-binding transcription factor activity, RNA polymerase II-specific"/>
    <property type="evidence" value="ECO:0007669"/>
    <property type="project" value="TreeGrafter"/>
</dbReference>
<keyword evidence="9" id="KW-1185">Reference proteome</keyword>
<organism evidence="8 9">
    <name type="scientific">Rhizopus oryzae</name>
    <name type="common">Mucormycosis agent</name>
    <name type="synonym">Rhizopus arrhizus var. delemar</name>
    <dbReference type="NCBI Taxonomy" id="64495"/>
    <lineage>
        <taxon>Eukaryota</taxon>
        <taxon>Fungi</taxon>
        <taxon>Fungi incertae sedis</taxon>
        <taxon>Mucoromycota</taxon>
        <taxon>Mucoromycotina</taxon>
        <taxon>Mucoromycetes</taxon>
        <taxon>Mucorales</taxon>
        <taxon>Mucorineae</taxon>
        <taxon>Rhizopodaceae</taxon>
        <taxon>Rhizopus</taxon>
    </lineage>
</organism>
<dbReference type="InterPro" id="IPR057072">
    <property type="entry name" value="bHLH_INO4"/>
</dbReference>
<dbReference type="OrthoDB" id="5778525at2759"/>
<dbReference type="CDD" id="cd11405">
    <property type="entry name" value="bHLHzip_MLXIP_like"/>
    <property type="match status" value="1"/>
</dbReference>
<evidence type="ECO:0000256" key="5">
    <source>
        <dbReference type="ARBA" id="ARBA00023242"/>
    </source>
</evidence>